<comment type="caution">
    <text evidence="4">The sequence shown here is derived from an EMBL/GenBank/DDBJ whole genome shotgun (WGS) entry which is preliminary data.</text>
</comment>
<dbReference type="GO" id="GO:0046417">
    <property type="term" value="P:chorismate metabolic process"/>
    <property type="evidence" value="ECO:0007669"/>
    <property type="project" value="TreeGrafter"/>
</dbReference>
<dbReference type="AlphaFoldDB" id="I4EH72"/>
<dbReference type="EMBL" id="CAGS01000226">
    <property type="protein sequence ID" value="CCF84034.1"/>
    <property type="molecule type" value="Genomic_DNA"/>
</dbReference>
<evidence type="ECO:0000256" key="2">
    <source>
        <dbReference type="PIRSR" id="PIRSR005965-1"/>
    </source>
</evidence>
<comment type="catalytic activity">
    <reaction evidence="3">
        <text>chorismate = prephenate</text>
        <dbReference type="Rhea" id="RHEA:13897"/>
        <dbReference type="ChEBI" id="CHEBI:29748"/>
        <dbReference type="ChEBI" id="CHEBI:29934"/>
        <dbReference type="EC" id="5.4.99.5"/>
    </reaction>
</comment>
<dbReference type="PANTHER" id="PTHR21164">
    <property type="entry name" value="CHORISMATE MUTASE"/>
    <property type="match status" value="1"/>
</dbReference>
<keyword evidence="2 3" id="KW-0057">Aromatic amino acid biosynthesis</keyword>
<dbReference type="SUPFAM" id="SSF55298">
    <property type="entry name" value="YjgF-like"/>
    <property type="match status" value="1"/>
</dbReference>
<dbReference type="InterPro" id="IPR035959">
    <property type="entry name" value="RutC-like_sf"/>
</dbReference>
<dbReference type="GO" id="GO:0008652">
    <property type="term" value="P:amino acid biosynthetic process"/>
    <property type="evidence" value="ECO:0007669"/>
    <property type="project" value="UniProtKB-UniRule"/>
</dbReference>
<evidence type="ECO:0000256" key="1">
    <source>
        <dbReference type="NCBIfam" id="TIGR01796"/>
    </source>
</evidence>
<organism evidence="4 5">
    <name type="scientific">Nitrolancea hollandica Lb</name>
    <dbReference type="NCBI Taxonomy" id="1129897"/>
    <lineage>
        <taxon>Bacteria</taxon>
        <taxon>Pseudomonadati</taxon>
        <taxon>Thermomicrobiota</taxon>
        <taxon>Thermomicrobia</taxon>
        <taxon>Sphaerobacterales</taxon>
        <taxon>Sphaerobacterineae</taxon>
        <taxon>Sphaerobacteraceae</taxon>
        <taxon>Nitrolancea</taxon>
    </lineage>
</organism>
<dbReference type="EC" id="5.4.99.5" evidence="1 3"/>
<dbReference type="PIRSF" id="PIRSF005965">
    <property type="entry name" value="Chor_mut_AroH"/>
    <property type="match status" value="1"/>
</dbReference>
<dbReference type="GO" id="GO:0009073">
    <property type="term" value="P:aromatic amino acid family biosynthetic process"/>
    <property type="evidence" value="ECO:0007669"/>
    <property type="project" value="UniProtKB-UniRule"/>
</dbReference>
<dbReference type="Pfam" id="PF07736">
    <property type="entry name" value="CM_1"/>
    <property type="match status" value="1"/>
</dbReference>
<dbReference type="PROSITE" id="PS51167">
    <property type="entry name" value="CHORISMATE_MUT_1"/>
    <property type="match status" value="1"/>
</dbReference>
<feature type="binding site" evidence="2">
    <location>
        <position position="90"/>
    </location>
    <ligand>
        <name>prephenate</name>
        <dbReference type="ChEBI" id="CHEBI:29934"/>
    </ligand>
</feature>
<dbReference type="InterPro" id="IPR008243">
    <property type="entry name" value="Chorismate_mutase_AroH"/>
</dbReference>
<gene>
    <name evidence="4" type="primary">aroH</name>
    <name evidence="4" type="ORF">NITHO_3010015</name>
</gene>
<keyword evidence="3 4" id="KW-0413">Isomerase</keyword>
<feature type="binding site" evidence="2">
    <location>
        <position position="8"/>
    </location>
    <ligand>
        <name>prephenate</name>
        <dbReference type="ChEBI" id="CHEBI:29934"/>
    </ligand>
</feature>
<name>I4EH72_9BACT</name>
<dbReference type="RefSeq" id="WP_008477873.1">
    <property type="nucleotide sequence ID" value="NZ_CAGS01000226.1"/>
</dbReference>
<dbReference type="PANTHER" id="PTHR21164:SF0">
    <property type="entry name" value="CHORISMATE MUTASE AROH"/>
    <property type="match status" value="1"/>
</dbReference>
<dbReference type="CDD" id="cd02185">
    <property type="entry name" value="AroH"/>
    <property type="match status" value="1"/>
</dbReference>
<dbReference type="Proteomes" id="UP000004221">
    <property type="component" value="Unassembled WGS sequence"/>
</dbReference>
<dbReference type="GO" id="GO:0004106">
    <property type="term" value="F:chorismate mutase activity"/>
    <property type="evidence" value="ECO:0007669"/>
    <property type="project" value="UniProtKB-UniRule"/>
</dbReference>
<keyword evidence="5" id="KW-1185">Reference proteome</keyword>
<protein>
    <recommendedName>
        <fullName evidence="1 3">chorismate mutase</fullName>
        <ecNumber evidence="1 3">5.4.99.5</ecNumber>
    </recommendedName>
</protein>
<feature type="binding site" evidence="2">
    <location>
        <position position="108"/>
    </location>
    <ligand>
        <name>prephenate</name>
        <dbReference type="ChEBI" id="CHEBI:29934"/>
    </ligand>
</feature>
<evidence type="ECO:0000256" key="3">
    <source>
        <dbReference type="PROSITE-ProRule" id="PRU00514"/>
    </source>
</evidence>
<keyword evidence="2 3" id="KW-0028">Amino-acid biosynthesis</keyword>
<proteinExistence type="predicted"/>
<sequence>MAQCRGIRGATTADRNTAEDILEATRELLAVLIEVNEIAVDDVASVIFTTTPDLNATFPAVAAREYGWDGVPLICSHEMNVPGMLDHVVRVLIHVNTEKPASEIRHVYLRRARDLRPEWAYEPKTVAER</sequence>
<reference evidence="4 5" key="1">
    <citation type="journal article" date="2012" name="ISME J.">
        <title>Nitrification expanded: discovery, physiology and genomics of a nitrite-oxidizing bacterium from the phylum Chloroflexi.</title>
        <authorList>
            <person name="Sorokin D.Y."/>
            <person name="Lucker S."/>
            <person name="Vejmelkova D."/>
            <person name="Kostrikina N.A."/>
            <person name="Kleerebezem R."/>
            <person name="Rijpstra W.I."/>
            <person name="Damste J.S."/>
            <person name="Le Paslier D."/>
            <person name="Muyzer G."/>
            <person name="Wagner M."/>
            <person name="van Loosdrecht M.C."/>
            <person name="Daims H."/>
        </authorList>
    </citation>
    <scope>NUCLEOTIDE SEQUENCE [LARGE SCALE GENOMIC DNA]</scope>
    <source>
        <strain evidence="5">none</strain>
    </source>
</reference>
<dbReference type="Gene3D" id="3.30.1330.40">
    <property type="entry name" value="RutC-like"/>
    <property type="match status" value="1"/>
</dbReference>
<evidence type="ECO:0000313" key="4">
    <source>
        <dbReference type="EMBL" id="CCF84034.1"/>
    </source>
</evidence>
<dbReference type="OrthoDB" id="9802232at2"/>
<evidence type="ECO:0000313" key="5">
    <source>
        <dbReference type="Proteomes" id="UP000004221"/>
    </source>
</evidence>
<dbReference type="NCBIfam" id="TIGR01796">
    <property type="entry name" value="CM_mono_aroH"/>
    <property type="match status" value="1"/>
</dbReference>
<accession>I4EH72</accession>